<keyword evidence="2" id="KW-0812">Transmembrane</keyword>
<reference evidence="3" key="1">
    <citation type="journal article" date="2020" name="Stud. Mycol.">
        <title>101 Dothideomycetes genomes: a test case for predicting lifestyles and emergence of pathogens.</title>
        <authorList>
            <person name="Haridas S."/>
            <person name="Albert R."/>
            <person name="Binder M."/>
            <person name="Bloem J."/>
            <person name="Labutti K."/>
            <person name="Salamov A."/>
            <person name="Andreopoulos B."/>
            <person name="Baker S."/>
            <person name="Barry K."/>
            <person name="Bills G."/>
            <person name="Bluhm B."/>
            <person name="Cannon C."/>
            <person name="Castanera R."/>
            <person name="Culley D."/>
            <person name="Daum C."/>
            <person name="Ezra D."/>
            <person name="Gonzalez J."/>
            <person name="Henrissat B."/>
            <person name="Kuo A."/>
            <person name="Liang C."/>
            <person name="Lipzen A."/>
            <person name="Lutzoni F."/>
            <person name="Magnuson J."/>
            <person name="Mondo S."/>
            <person name="Nolan M."/>
            <person name="Ohm R."/>
            <person name="Pangilinan J."/>
            <person name="Park H.-J."/>
            <person name="Ramirez L."/>
            <person name="Alfaro M."/>
            <person name="Sun H."/>
            <person name="Tritt A."/>
            <person name="Yoshinaga Y."/>
            <person name="Zwiers L.-H."/>
            <person name="Turgeon B."/>
            <person name="Goodwin S."/>
            <person name="Spatafora J."/>
            <person name="Crous P."/>
            <person name="Grigoriev I."/>
        </authorList>
    </citation>
    <scope>NUCLEOTIDE SEQUENCE</scope>
    <source>
        <strain evidence="3">CBS 122368</strain>
    </source>
</reference>
<keyword evidence="4" id="KW-1185">Reference proteome</keyword>
<accession>A0A6A6IXU1</accession>
<proteinExistence type="predicted"/>
<dbReference type="EMBL" id="ML987190">
    <property type="protein sequence ID" value="KAF2255361.1"/>
    <property type="molecule type" value="Genomic_DNA"/>
</dbReference>
<feature type="region of interest" description="Disordered" evidence="1">
    <location>
        <begin position="1"/>
        <end position="21"/>
    </location>
</feature>
<name>A0A6A6IXU1_9PLEO</name>
<keyword evidence="2" id="KW-1133">Transmembrane helix</keyword>
<evidence type="ECO:0000256" key="2">
    <source>
        <dbReference type="SAM" id="Phobius"/>
    </source>
</evidence>
<protein>
    <submittedName>
        <fullName evidence="3">Uncharacterized protein</fullName>
    </submittedName>
</protein>
<keyword evidence="2" id="KW-0472">Membrane</keyword>
<dbReference type="RefSeq" id="XP_033690365.1">
    <property type="nucleotide sequence ID" value="XM_033826539.1"/>
</dbReference>
<sequence>MGTDMPTSTAAFDTKESTGSADSFDCFRKIWDPEFSMQRWPPEDRPFVEFARSVDAEGSDVDIFLREDQGPVPSHEAEDIAAFCHGRSLYKAPHGHRGAWLDDRETASGACREYPYRLSAVQLYARLKRQRFGLDGLPDADRRLIYISDLDPYYVLALIATVGYHQVESLRSAVWKHLALQSSLGVKLPSRGYLIFELEFHVPYFALRSTSLWHDHPHRNGEEKRGRLSRTWTDISFLNVSEEKGERAPRNSIQEAQISVVICGSSSQQWIAYAFVDNIWEAEDRPEDDASLCGDHGFCEDPLINNGSTDANRPLCDAREYFLAIVESRVRQVLKEWRYLVQTIERTIASKFNDRSFPSTKEKRGGTEAVMNWIICTIKLLRKLNDRLTETILVWDTFSAAEGDISYFSDLCSTYPDPTRGHVRRSLIATKSSFEELKALNRRLGLRINFDNNCLALDSNETAESTDLNMVITSIALALAYFGSTSHSLRLERNPKNVIGVIIGMIISVRLLAFLRTRLKRRGFSKHTLEYYRDGGTSKEQQQLSSVPNRRKA</sequence>
<organism evidence="3 4">
    <name type="scientific">Trematosphaeria pertusa</name>
    <dbReference type="NCBI Taxonomy" id="390896"/>
    <lineage>
        <taxon>Eukaryota</taxon>
        <taxon>Fungi</taxon>
        <taxon>Dikarya</taxon>
        <taxon>Ascomycota</taxon>
        <taxon>Pezizomycotina</taxon>
        <taxon>Dothideomycetes</taxon>
        <taxon>Pleosporomycetidae</taxon>
        <taxon>Pleosporales</taxon>
        <taxon>Massarineae</taxon>
        <taxon>Trematosphaeriaceae</taxon>
        <taxon>Trematosphaeria</taxon>
    </lineage>
</organism>
<feature type="transmembrane region" description="Helical" evidence="2">
    <location>
        <begin position="498"/>
        <end position="515"/>
    </location>
</feature>
<dbReference type="OrthoDB" id="5428055at2759"/>
<evidence type="ECO:0000256" key="1">
    <source>
        <dbReference type="SAM" id="MobiDB-lite"/>
    </source>
</evidence>
<dbReference type="AlphaFoldDB" id="A0A6A6IXU1"/>
<dbReference type="Proteomes" id="UP000800094">
    <property type="component" value="Unassembled WGS sequence"/>
</dbReference>
<evidence type="ECO:0000313" key="4">
    <source>
        <dbReference type="Proteomes" id="UP000800094"/>
    </source>
</evidence>
<gene>
    <name evidence="3" type="ORF">BU26DRAFT_500943</name>
</gene>
<dbReference type="GeneID" id="54579869"/>
<evidence type="ECO:0000313" key="3">
    <source>
        <dbReference type="EMBL" id="KAF2255361.1"/>
    </source>
</evidence>